<feature type="domain" description="PucR C-terminal helix-turn-helix" evidence="2">
    <location>
        <begin position="256"/>
        <end position="309"/>
    </location>
</feature>
<proteinExistence type="inferred from homology"/>
<evidence type="ECO:0000313" key="5">
    <source>
        <dbReference type="Proteomes" id="UP000325690"/>
    </source>
</evidence>
<evidence type="ECO:0000313" key="4">
    <source>
        <dbReference type="EMBL" id="KAB7753276.1"/>
    </source>
</evidence>
<sequence length="325" mass="34037">MRAAARLAGCPVAARTATGTLLCFDASGAAVAPQSVPEADVADVRVLRTGAAHPLDAVVCDRLRRGLRRANLGPTLGDPALVQVVISAGQDGADRVRAARLLGFDESRDLRVLAVSTDSPDAVSAVLGVLGGERVRTATMGTTVAVLHQGARDGRSLSDALEDAIAAAFPVPGSGRGPWVGIGSATPVLTEPQSWQQARRALRFASSTGYGRRAIAFERLSVLDLLADLPVDAVLNNPDVARINAIAATPAGAMEVATVEAFCKYGSLRRTAEELYVHHSTVATRLAHVSARMGWDFDDPMDRFIATLVFLVRRVALSATELGDG</sequence>
<dbReference type="Pfam" id="PF17853">
    <property type="entry name" value="GGDEF_2"/>
    <property type="match status" value="1"/>
</dbReference>
<dbReference type="Proteomes" id="UP000325690">
    <property type="component" value="Unassembled WGS sequence"/>
</dbReference>
<dbReference type="AlphaFoldDB" id="A0A5N5UUN5"/>
<dbReference type="PANTHER" id="PTHR33744:SF7">
    <property type="entry name" value="PUCR FAMILY TRANSCRIPTIONAL REGULATOR"/>
    <property type="match status" value="1"/>
</dbReference>
<evidence type="ECO:0000256" key="1">
    <source>
        <dbReference type="ARBA" id="ARBA00006754"/>
    </source>
</evidence>
<name>A0A5N5UUN5_MYCPH</name>
<comment type="similarity">
    <text evidence="1">Belongs to the CdaR family.</text>
</comment>
<reference evidence="4 5" key="1">
    <citation type="submission" date="2012-10" db="EMBL/GenBank/DDBJ databases">
        <title>The draft sequence of the Mycobacterium pheli genome.</title>
        <authorList>
            <person name="Pettersson B.M.F."/>
            <person name="Das S."/>
            <person name="Dasgupta S."/>
            <person name="Bhattacharya A."/>
            <person name="Kirsebom L.A."/>
        </authorList>
    </citation>
    <scope>NUCLEOTIDE SEQUENCE [LARGE SCALE GENOMIC DNA]</scope>
    <source>
        <strain evidence="4 5">CCUG 21000</strain>
    </source>
</reference>
<feature type="domain" description="CdaR GGDEF-like" evidence="3">
    <location>
        <begin position="92"/>
        <end position="203"/>
    </location>
</feature>
<protein>
    <recommendedName>
        <fullName evidence="6">PucR protein</fullName>
    </recommendedName>
</protein>
<dbReference type="Gene3D" id="1.10.10.2840">
    <property type="entry name" value="PucR C-terminal helix-turn-helix domain"/>
    <property type="match status" value="1"/>
</dbReference>
<dbReference type="InterPro" id="IPR041522">
    <property type="entry name" value="CdaR_GGDEF"/>
</dbReference>
<dbReference type="InterPro" id="IPR051448">
    <property type="entry name" value="CdaR-like_regulators"/>
</dbReference>
<evidence type="ECO:0008006" key="6">
    <source>
        <dbReference type="Google" id="ProtNLM"/>
    </source>
</evidence>
<dbReference type="InterPro" id="IPR025736">
    <property type="entry name" value="PucR_C-HTH_dom"/>
</dbReference>
<organism evidence="4 5">
    <name type="scientific">Mycolicibacterium phlei DSM 43239 = CCUG 21000</name>
    <dbReference type="NCBI Taxonomy" id="1226750"/>
    <lineage>
        <taxon>Bacteria</taxon>
        <taxon>Bacillati</taxon>
        <taxon>Actinomycetota</taxon>
        <taxon>Actinomycetes</taxon>
        <taxon>Mycobacteriales</taxon>
        <taxon>Mycobacteriaceae</taxon>
        <taxon>Mycolicibacterium</taxon>
    </lineage>
</organism>
<dbReference type="InterPro" id="IPR042070">
    <property type="entry name" value="PucR_C-HTH_sf"/>
</dbReference>
<keyword evidence="5" id="KW-1185">Reference proteome</keyword>
<evidence type="ECO:0000259" key="2">
    <source>
        <dbReference type="Pfam" id="PF13556"/>
    </source>
</evidence>
<dbReference type="Pfam" id="PF13556">
    <property type="entry name" value="HTH_30"/>
    <property type="match status" value="1"/>
</dbReference>
<dbReference type="PANTHER" id="PTHR33744">
    <property type="entry name" value="CARBOHYDRATE DIACID REGULATOR"/>
    <property type="match status" value="1"/>
</dbReference>
<evidence type="ECO:0000259" key="3">
    <source>
        <dbReference type="Pfam" id="PF17853"/>
    </source>
</evidence>
<comment type="caution">
    <text evidence="4">The sequence shown here is derived from an EMBL/GenBank/DDBJ whole genome shotgun (WGS) entry which is preliminary data.</text>
</comment>
<accession>A0A5N5UUN5</accession>
<dbReference type="EMBL" id="ANBP01000034">
    <property type="protein sequence ID" value="KAB7753276.1"/>
    <property type="molecule type" value="Genomic_DNA"/>
</dbReference>
<gene>
    <name evidence="4" type="ORF">MPHL21000_18680</name>
</gene>